<dbReference type="Pfam" id="PF00905">
    <property type="entry name" value="Transpeptidase"/>
    <property type="match status" value="1"/>
</dbReference>
<accession>A0A9D1ACU8</accession>
<keyword evidence="3" id="KW-0472">Membrane</keyword>
<comment type="subcellular location">
    <subcellularLocation>
        <location evidence="1">Membrane</location>
    </subcellularLocation>
</comment>
<reference evidence="7" key="2">
    <citation type="journal article" date="2021" name="PeerJ">
        <title>Extensive microbial diversity within the chicken gut microbiome revealed by metagenomics and culture.</title>
        <authorList>
            <person name="Gilroy R."/>
            <person name="Ravi A."/>
            <person name="Getino M."/>
            <person name="Pursley I."/>
            <person name="Horton D.L."/>
            <person name="Alikhan N.F."/>
            <person name="Baker D."/>
            <person name="Gharbi K."/>
            <person name="Hall N."/>
            <person name="Watson M."/>
            <person name="Adriaenssens E.M."/>
            <person name="Foster-Nyarko E."/>
            <person name="Jarju S."/>
            <person name="Secka A."/>
            <person name="Antonio M."/>
            <person name="Oren A."/>
            <person name="Chaudhuri R.R."/>
            <person name="La Ragione R."/>
            <person name="Hildebrand F."/>
            <person name="Pallen M.J."/>
        </authorList>
    </citation>
    <scope>NUCLEOTIDE SEQUENCE</scope>
    <source>
        <strain evidence="7">ChiSjej4B22-8148</strain>
    </source>
</reference>
<gene>
    <name evidence="7" type="ORF">IAB31_10160</name>
</gene>
<dbReference type="InterPro" id="IPR012338">
    <property type="entry name" value="Beta-lactam/transpept-like"/>
</dbReference>
<comment type="caution">
    <text evidence="7">The sequence shown here is derived from an EMBL/GenBank/DDBJ whole genome shotgun (WGS) entry which is preliminary data.</text>
</comment>
<evidence type="ECO:0000259" key="5">
    <source>
        <dbReference type="Pfam" id="PF00905"/>
    </source>
</evidence>
<dbReference type="GO" id="GO:0051301">
    <property type="term" value="P:cell division"/>
    <property type="evidence" value="ECO:0007669"/>
    <property type="project" value="UniProtKB-KW"/>
</dbReference>
<feature type="domain" description="Penicillin-binding protein dimerisation" evidence="6">
    <location>
        <begin position="49"/>
        <end position="222"/>
    </location>
</feature>
<dbReference type="InterPro" id="IPR050515">
    <property type="entry name" value="Beta-lactam/transpept"/>
</dbReference>
<dbReference type="PANTHER" id="PTHR30627">
    <property type="entry name" value="PEPTIDOGLYCAN D,D-TRANSPEPTIDASE"/>
    <property type="match status" value="1"/>
</dbReference>
<feature type="domain" description="Penicillin-binding protein transpeptidase" evidence="5">
    <location>
        <begin position="277"/>
        <end position="604"/>
    </location>
</feature>
<dbReference type="Gene3D" id="3.40.710.10">
    <property type="entry name" value="DD-peptidase/beta-lactamase superfamily"/>
    <property type="match status" value="1"/>
</dbReference>
<evidence type="ECO:0000256" key="4">
    <source>
        <dbReference type="SAM" id="MobiDB-lite"/>
    </source>
</evidence>
<protein>
    <submittedName>
        <fullName evidence="7">Cell division protein FtsI</fullName>
    </submittedName>
</protein>
<dbReference type="PANTHER" id="PTHR30627:SF1">
    <property type="entry name" value="PEPTIDOGLYCAN D,D-TRANSPEPTIDASE FTSI"/>
    <property type="match status" value="1"/>
</dbReference>
<dbReference type="Pfam" id="PF03717">
    <property type="entry name" value="PBP_dimer"/>
    <property type="match status" value="1"/>
</dbReference>
<name>A0A9D1ACU8_9FIRM</name>
<dbReference type="EMBL" id="DVGK01000113">
    <property type="protein sequence ID" value="HIR14270.1"/>
    <property type="molecule type" value="Genomic_DNA"/>
</dbReference>
<evidence type="ECO:0000259" key="6">
    <source>
        <dbReference type="Pfam" id="PF03717"/>
    </source>
</evidence>
<dbReference type="InterPro" id="IPR001460">
    <property type="entry name" value="PCN-bd_Tpept"/>
</dbReference>
<evidence type="ECO:0000256" key="3">
    <source>
        <dbReference type="ARBA" id="ARBA00023136"/>
    </source>
</evidence>
<dbReference type="SUPFAM" id="SSF56519">
    <property type="entry name" value="Penicillin binding protein dimerisation domain"/>
    <property type="match status" value="1"/>
</dbReference>
<evidence type="ECO:0000313" key="7">
    <source>
        <dbReference type="EMBL" id="HIR14270.1"/>
    </source>
</evidence>
<evidence type="ECO:0000256" key="1">
    <source>
        <dbReference type="ARBA" id="ARBA00004370"/>
    </source>
</evidence>
<dbReference type="GO" id="GO:0008658">
    <property type="term" value="F:penicillin binding"/>
    <property type="evidence" value="ECO:0007669"/>
    <property type="project" value="InterPro"/>
</dbReference>
<keyword evidence="7" id="KW-0131">Cell cycle</keyword>
<comment type="similarity">
    <text evidence="2">Belongs to the transpeptidase family.</text>
</comment>
<dbReference type="GO" id="GO:0005886">
    <property type="term" value="C:plasma membrane"/>
    <property type="evidence" value="ECO:0007669"/>
    <property type="project" value="TreeGrafter"/>
</dbReference>
<feature type="compositionally biased region" description="Acidic residues" evidence="4">
    <location>
        <begin position="719"/>
        <end position="740"/>
    </location>
</feature>
<evidence type="ECO:0000256" key="2">
    <source>
        <dbReference type="ARBA" id="ARBA00007171"/>
    </source>
</evidence>
<sequence length="746" mass="82714">MQIKLLAVFAFVLLLLVILLVRIAYINVSSGQKYARQVLSQENYDSQTLYARRGEIQDANGQLLAYSERQYNLILDCDAVNEYEDEDDYQDYVDETVRALTENFDLEESEIRDRISDEKTRESQYQILLQNVTEEQKDAYEDYVSLDSDRELSDSERRDLEHVVGVWFEEQYQRQYPMGSLASSVIGFSNDSDDGICGLESYYDSLLNGTNGRVYGYLNENQEYQRRTIAPENGHTLITTLDTNIQQIVQKYIDAFDETYGEDLDDGTAKHGAANVGVVVMDPNSGGILAMGTNSEFDLNDPQDLDDWYTLSEQNSMSEEEYVEALNDLWSNYCVSEAYEPGSTVKPITVSSALDCGAVTADSYFYCDGGEFITDTQINCDAIYGHGDESLGDTLKNSCNDAMMQIGFKMGGATFREYQSLFNFGKLTGIDLPNENAGSIHTEETMNEVELATDTFGQGFTCNMIQEATAFSAVVNGGYYYQPHVVSQILDEDGRVVRSMDDLLLKQPISTEVSEIVRGYLETAVQEGTGQRAQVPGYRVGGKTGTAEKFDPDTGVRSTERYLVSFIGAVPINDPQVVIYVVVDEPNVEDQANSTYAQTLFREIATEVLPYMEIYPTEEVTDELLAYLGLTREDVAEGARQTFAAFDTYGNYYTDAYVDDSGTVVTSDGTPIAGAYVADDGTIYDAYANPVATLESGEGDEELDPTAENPNIPGPLETQEGDGEDTSVWDGTVTDEELEDGASSGE</sequence>
<dbReference type="InterPro" id="IPR036138">
    <property type="entry name" value="PBP_dimer_sf"/>
</dbReference>
<proteinExistence type="inferred from homology"/>
<dbReference type="AlphaFoldDB" id="A0A9D1ACU8"/>
<feature type="region of interest" description="Disordered" evidence="4">
    <location>
        <begin position="696"/>
        <end position="746"/>
    </location>
</feature>
<keyword evidence="7" id="KW-0132">Cell division</keyword>
<dbReference type="SUPFAM" id="SSF56601">
    <property type="entry name" value="beta-lactamase/transpeptidase-like"/>
    <property type="match status" value="1"/>
</dbReference>
<dbReference type="InterPro" id="IPR005311">
    <property type="entry name" value="PBP_dimer"/>
</dbReference>
<dbReference type="Proteomes" id="UP000886757">
    <property type="component" value="Unassembled WGS sequence"/>
</dbReference>
<dbReference type="GO" id="GO:0071555">
    <property type="term" value="P:cell wall organization"/>
    <property type="evidence" value="ECO:0007669"/>
    <property type="project" value="TreeGrafter"/>
</dbReference>
<dbReference type="Gene3D" id="3.90.1310.10">
    <property type="entry name" value="Penicillin-binding protein 2a (Domain 2)"/>
    <property type="match status" value="1"/>
</dbReference>
<organism evidence="7 8">
    <name type="scientific">Candidatus Choladousia intestinavium</name>
    <dbReference type="NCBI Taxonomy" id="2840727"/>
    <lineage>
        <taxon>Bacteria</taxon>
        <taxon>Bacillati</taxon>
        <taxon>Bacillota</taxon>
        <taxon>Clostridia</taxon>
        <taxon>Lachnospirales</taxon>
        <taxon>Lachnospiraceae</taxon>
        <taxon>Lachnospiraceae incertae sedis</taxon>
        <taxon>Candidatus Choladousia</taxon>
    </lineage>
</organism>
<evidence type="ECO:0000313" key="8">
    <source>
        <dbReference type="Proteomes" id="UP000886757"/>
    </source>
</evidence>
<reference evidence="7" key="1">
    <citation type="submission" date="2020-10" db="EMBL/GenBank/DDBJ databases">
        <authorList>
            <person name="Gilroy R."/>
        </authorList>
    </citation>
    <scope>NUCLEOTIDE SEQUENCE</scope>
    <source>
        <strain evidence="7">ChiSjej4B22-8148</strain>
    </source>
</reference>